<feature type="region of interest" description="Disordered" evidence="1">
    <location>
        <begin position="442"/>
        <end position="475"/>
    </location>
</feature>
<evidence type="ECO:0000313" key="2">
    <source>
        <dbReference type="EMBL" id="PLB34605.1"/>
    </source>
</evidence>
<keyword evidence="3" id="KW-1185">Reference proteome</keyword>
<feature type="compositionally biased region" description="Low complexity" evidence="1">
    <location>
        <begin position="100"/>
        <end position="112"/>
    </location>
</feature>
<protein>
    <submittedName>
        <fullName evidence="2">Uncharacterized protein</fullName>
    </submittedName>
</protein>
<organism evidence="2 3">
    <name type="scientific">Aspergillus candidus</name>
    <dbReference type="NCBI Taxonomy" id="41067"/>
    <lineage>
        <taxon>Eukaryota</taxon>
        <taxon>Fungi</taxon>
        <taxon>Dikarya</taxon>
        <taxon>Ascomycota</taxon>
        <taxon>Pezizomycotina</taxon>
        <taxon>Eurotiomycetes</taxon>
        <taxon>Eurotiomycetidae</taxon>
        <taxon>Eurotiales</taxon>
        <taxon>Aspergillaceae</taxon>
        <taxon>Aspergillus</taxon>
        <taxon>Aspergillus subgen. Circumdati</taxon>
    </lineage>
</organism>
<gene>
    <name evidence="2" type="ORF">BDW47DRAFT_134241</name>
</gene>
<accession>A0A2I2F1U3</accession>
<dbReference type="AlphaFoldDB" id="A0A2I2F1U3"/>
<dbReference type="OrthoDB" id="4363600at2759"/>
<reference evidence="2 3" key="1">
    <citation type="submission" date="2017-12" db="EMBL/GenBank/DDBJ databases">
        <authorList>
            <consortium name="DOE Joint Genome Institute"/>
            <person name="Haridas S."/>
            <person name="Kjaerbolling I."/>
            <person name="Vesth T.C."/>
            <person name="Frisvad J.C."/>
            <person name="Nybo J.L."/>
            <person name="Theobald S."/>
            <person name="Kuo A."/>
            <person name="Bowyer P."/>
            <person name="Matsuda Y."/>
            <person name="Mondo S."/>
            <person name="Lyhne E.K."/>
            <person name="Kogle M.E."/>
            <person name="Clum A."/>
            <person name="Lipzen A."/>
            <person name="Salamov A."/>
            <person name="Ngan C.Y."/>
            <person name="Daum C."/>
            <person name="Chiniquy J."/>
            <person name="Barry K."/>
            <person name="LaButti K."/>
            <person name="Simmons B.A."/>
            <person name="Magnuson J.K."/>
            <person name="Mortensen U.H."/>
            <person name="Larsen T.O."/>
            <person name="Grigoriev I.V."/>
            <person name="Baker S.E."/>
            <person name="Andersen M.R."/>
            <person name="Nordberg H.P."/>
            <person name="Cantor M.N."/>
            <person name="Hua S.X."/>
        </authorList>
    </citation>
    <scope>NUCLEOTIDE SEQUENCE [LARGE SCALE GENOMIC DNA]</scope>
    <source>
        <strain evidence="2 3">CBS 102.13</strain>
    </source>
</reference>
<evidence type="ECO:0000256" key="1">
    <source>
        <dbReference type="SAM" id="MobiDB-lite"/>
    </source>
</evidence>
<dbReference type="GeneID" id="36525201"/>
<dbReference type="STRING" id="41067.A0A2I2F1U3"/>
<feature type="region of interest" description="Disordered" evidence="1">
    <location>
        <begin position="54"/>
        <end position="130"/>
    </location>
</feature>
<dbReference type="EMBL" id="KZ559176">
    <property type="protein sequence ID" value="PLB34605.1"/>
    <property type="molecule type" value="Genomic_DNA"/>
</dbReference>
<evidence type="ECO:0000313" key="3">
    <source>
        <dbReference type="Proteomes" id="UP000234585"/>
    </source>
</evidence>
<dbReference type="Proteomes" id="UP000234585">
    <property type="component" value="Unassembled WGS sequence"/>
</dbReference>
<dbReference type="RefSeq" id="XP_024668617.1">
    <property type="nucleotide sequence ID" value="XM_024818041.1"/>
</dbReference>
<name>A0A2I2F1U3_ASPCN</name>
<sequence>MSDMVDFSEEGQSPPPMFKMRRSLSQIYQDLSPQVPEDEHFVMTRLFVQRDMVDELEELPDQLDGGDDPGGSPDAAPSAPPWSDTESTAFDVVDHPEEMSASSWSDTASAASDEGPDGPASKKTKTADDPTCVISHPSKIVDYHLYVRAVEKDKDTWCRRNGMYLYDGMDCRRISYRELLNPKTLFSGDGGNEARFLICALPIPDHDTTVRSRHYVVGFDCTERIFVARHFDYITENIDDLWTVWDDGLDMYQLSVPDLLLLLQSSFRDEVHVGIGVLSSSPFCVALCGEDDPGMEIVIAISLCQWLLDFAEVIFEEQHDAMDMLKQEITHYVEELRMVLQRASFRAWFASSRDLSTGGYKRKSEVNKYINDLYNYEKSMHDGSLAGRPWRAPGLETCDRLRSEDRTLKRKRTEGRLEELFTIPETESSPEAVAAEAFEEMRDRSEASRQVLESTFPTDHPRTPSPRPLPSSLEAGARPWSPMSPGIVAPATEGFKEGSVVTEYDRIPLSLLLRRAADLVDAQPELDTAENRGEFGRMLLELGVGIDRAPVDVFANVSPMGYLHDDWSLASGAQAPPVRCLLPSPAFD</sequence>
<proteinExistence type="predicted"/>
<feature type="compositionally biased region" description="Low complexity" evidence="1">
    <location>
        <begin position="70"/>
        <end position="84"/>
    </location>
</feature>
<feature type="compositionally biased region" description="Acidic residues" evidence="1">
    <location>
        <begin position="54"/>
        <end position="67"/>
    </location>
</feature>